<dbReference type="AlphaFoldDB" id="A0A9D1SJM3"/>
<gene>
    <name evidence="1" type="ORF">IAB07_02540</name>
</gene>
<reference evidence="1" key="2">
    <citation type="journal article" date="2021" name="PeerJ">
        <title>Extensive microbial diversity within the chicken gut microbiome revealed by metagenomics and culture.</title>
        <authorList>
            <person name="Gilroy R."/>
            <person name="Ravi A."/>
            <person name="Getino M."/>
            <person name="Pursley I."/>
            <person name="Horton D.L."/>
            <person name="Alikhan N.F."/>
            <person name="Baker D."/>
            <person name="Gharbi K."/>
            <person name="Hall N."/>
            <person name="Watson M."/>
            <person name="Adriaenssens E.M."/>
            <person name="Foster-Nyarko E."/>
            <person name="Jarju S."/>
            <person name="Secka A."/>
            <person name="Antonio M."/>
            <person name="Oren A."/>
            <person name="Chaudhuri R.R."/>
            <person name="La Ragione R."/>
            <person name="Hildebrand F."/>
            <person name="Pallen M.J."/>
        </authorList>
    </citation>
    <scope>NUCLEOTIDE SEQUENCE</scope>
    <source>
        <strain evidence="1">9366</strain>
    </source>
</reference>
<dbReference type="SUPFAM" id="SSF81593">
    <property type="entry name" value="Nucleotidyltransferase substrate binding subunit/domain"/>
    <property type="match status" value="1"/>
</dbReference>
<comment type="caution">
    <text evidence="1">The sequence shown here is derived from an EMBL/GenBank/DDBJ whole genome shotgun (WGS) entry which is preliminary data.</text>
</comment>
<reference evidence="1" key="1">
    <citation type="submission" date="2020-10" db="EMBL/GenBank/DDBJ databases">
        <authorList>
            <person name="Gilroy R."/>
        </authorList>
    </citation>
    <scope>NUCLEOTIDE SEQUENCE</scope>
    <source>
        <strain evidence="1">9366</strain>
    </source>
</reference>
<accession>A0A9D1SJM3</accession>
<evidence type="ECO:0008006" key="3">
    <source>
        <dbReference type="Google" id="ProtNLM"/>
    </source>
</evidence>
<dbReference type="Proteomes" id="UP000824145">
    <property type="component" value="Unassembled WGS sequence"/>
</dbReference>
<protein>
    <recommendedName>
        <fullName evidence="3">HEPN domain-containing protein</fullName>
    </recommendedName>
</protein>
<evidence type="ECO:0000313" key="1">
    <source>
        <dbReference type="EMBL" id="HIU62631.1"/>
    </source>
</evidence>
<proteinExistence type="predicted"/>
<sequence length="205" mass="23690">MFIGIKTSDDIPTKEDFIRNSIDLDRSNGWELISASTIMKNEFKYSGAKFEIVQSYLHAIDILSNPSHNGSYNQNLKIVSLRSVWIPFLFLCRQAVELSLKNALELTNIKIKGPTHNIKELWDVFVKENKTYIFEGEQCFIKRISVLVEVLDSLDNDGSHFRYSTSNNNDLYREKPYLINPKRFSDEVHSMALTLNCIDVSLFIK</sequence>
<dbReference type="EMBL" id="DVNJ01000015">
    <property type="protein sequence ID" value="HIU62631.1"/>
    <property type="molecule type" value="Genomic_DNA"/>
</dbReference>
<dbReference type="Gene3D" id="1.20.120.330">
    <property type="entry name" value="Nucleotidyltransferases domain 2"/>
    <property type="match status" value="1"/>
</dbReference>
<name>A0A9D1SJM3_9FIRM</name>
<organism evidence="1 2">
    <name type="scientific">Candidatus Caccalectryoclostridium excrementigallinarum</name>
    <dbReference type="NCBI Taxonomy" id="2840710"/>
    <lineage>
        <taxon>Bacteria</taxon>
        <taxon>Bacillati</taxon>
        <taxon>Bacillota</taxon>
        <taxon>Clostridia</taxon>
        <taxon>Christensenellales</taxon>
        <taxon>Christensenellaceae</taxon>
        <taxon>Christensenellaceae incertae sedis</taxon>
        <taxon>Candidatus Caccalectryoclostridium</taxon>
    </lineage>
</organism>
<evidence type="ECO:0000313" key="2">
    <source>
        <dbReference type="Proteomes" id="UP000824145"/>
    </source>
</evidence>